<dbReference type="InterPro" id="IPR036291">
    <property type="entry name" value="NAD(P)-bd_dom_sf"/>
</dbReference>
<evidence type="ECO:0000256" key="6">
    <source>
        <dbReference type="RuleBase" id="RU364082"/>
    </source>
</evidence>
<dbReference type="GO" id="GO:0008831">
    <property type="term" value="F:dTDP-4-dehydrorhamnose reductase activity"/>
    <property type="evidence" value="ECO:0007669"/>
    <property type="project" value="UniProtKB-EC"/>
</dbReference>
<gene>
    <name evidence="8" type="ORF">L21SP2_2795</name>
</gene>
<evidence type="ECO:0000256" key="4">
    <source>
        <dbReference type="ARBA" id="ARBA00017099"/>
    </source>
</evidence>
<keyword evidence="6" id="KW-0521">NADP</keyword>
<dbReference type="Pfam" id="PF04321">
    <property type="entry name" value="RmlD_sub_bind"/>
    <property type="match status" value="1"/>
</dbReference>
<dbReference type="UniPathway" id="UPA00124"/>
<dbReference type="Gene3D" id="3.40.50.720">
    <property type="entry name" value="NAD(P)-binding Rossmann-like Domain"/>
    <property type="match status" value="1"/>
</dbReference>
<dbReference type="OrthoDB" id="9803892at2"/>
<accession>V5WKH6</accession>
<dbReference type="InterPro" id="IPR005913">
    <property type="entry name" value="dTDP_dehydrorham_reduct"/>
</dbReference>
<dbReference type="STRING" id="1307761.L21SP2_2795"/>
<evidence type="ECO:0000256" key="3">
    <source>
        <dbReference type="ARBA" id="ARBA00012929"/>
    </source>
</evidence>
<comment type="similarity">
    <text evidence="2 6">Belongs to the dTDP-4-dehydrorhamnose reductase family.</text>
</comment>
<dbReference type="eggNOG" id="COG1091">
    <property type="taxonomic scope" value="Bacteria"/>
</dbReference>
<dbReference type="EMBL" id="CP006939">
    <property type="protein sequence ID" value="AHC16145.1"/>
    <property type="molecule type" value="Genomic_DNA"/>
</dbReference>
<name>V5WKH6_9SPIO</name>
<evidence type="ECO:0000256" key="1">
    <source>
        <dbReference type="ARBA" id="ARBA00004781"/>
    </source>
</evidence>
<keyword evidence="6 8" id="KW-0560">Oxidoreductase</keyword>
<dbReference type="PANTHER" id="PTHR10491">
    <property type="entry name" value="DTDP-4-DEHYDRORHAMNOSE REDUCTASE"/>
    <property type="match status" value="1"/>
</dbReference>
<proteinExistence type="inferred from homology"/>
<dbReference type="InterPro" id="IPR029903">
    <property type="entry name" value="RmlD-like-bd"/>
</dbReference>
<evidence type="ECO:0000256" key="5">
    <source>
        <dbReference type="ARBA" id="ARBA00048200"/>
    </source>
</evidence>
<comment type="pathway">
    <text evidence="1 6">Carbohydrate biosynthesis; dTDP-L-rhamnose biosynthesis.</text>
</comment>
<dbReference type="Proteomes" id="UP000018680">
    <property type="component" value="Chromosome"/>
</dbReference>
<feature type="domain" description="RmlD-like substrate binding" evidence="7">
    <location>
        <begin position="151"/>
        <end position="294"/>
    </location>
</feature>
<dbReference type="AlphaFoldDB" id="V5WKH6"/>
<sequence>MASLLVHLISYAGISGCKEKFQYIERFLSAPGEAGSVKGRLLIPEGVTPFPGEDQGGRENWECLDPGDLSPIGCVGEKDVKHMSKHVLITGSGGSLAPHVIRRFTQAGWEWSGWDRKGADPDDTDACIRYFKEKKPDALIHLGMGHENWSGLLARLASERGIPFAFTSSVMVFGNHMTGPFQPGRVPEPADEYGAYKLRCEEAVTRENPRGLIIRLGWQFDENSGGNNMFAQLSAQAREQGYISASKKWIPACSHMAESGEWMYSLLSRGEGGVYHLDGNSSEAWNFYDMIDAIRVRLNLPWELREDNSFVFDQRMLDDRCEPESIPQRLGISAADQNLKP</sequence>
<dbReference type="EC" id="1.1.1.133" evidence="3 6"/>
<dbReference type="PANTHER" id="PTHR10491:SF4">
    <property type="entry name" value="METHIONINE ADENOSYLTRANSFERASE 2 SUBUNIT BETA"/>
    <property type="match status" value="1"/>
</dbReference>
<dbReference type="KEGG" id="slr:L21SP2_2795"/>
<protein>
    <recommendedName>
        <fullName evidence="4 6">dTDP-4-dehydrorhamnose reductase</fullName>
        <ecNumber evidence="3 6">1.1.1.133</ecNumber>
    </recommendedName>
</protein>
<reference evidence="8 9" key="1">
    <citation type="journal article" date="2015" name="Stand. Genomic Sci.">
        <title>Complete genome sequence and description of Salinispira pacifica gen. nov., sp. nov., a novel spirochaete isolated form a hypersaline microbial mat.</title>
        <authorList>
            <person name="Ben Hania W."/>
            <person name="Joseph M."/>
            <person name="Schumann P."/>
            <person name="Bunk B."/>
            <person name="Fiebig A."/>
            <person name="Sproer C."/>
            <person name="Klenk H.P."/>
            <person name="Fardeau M.L."/>
            <person name="Spring S."/>
        </authorList>
    </citation>
    <scope>NUCLEOTIDE SEQUENCE [LARGE SCALE GENOMIC DNA]</scope>
    <source>
        <strain evidence="8 9">L21-RPul-D2</strain>
    </source>
</reference>
<evidence type="ECO:0000313" key="9">
    <source>
        <dbReference type="Proteomes" id="UP000018680"/>
    </source>
</evidence>
<dbReference type="GO" id="GO:0019305">
    <property type="term" value="P:dTDP-rhamnose biosynthetic process"/>
    <property type="evidence" value="ECO:0007669"/>
    <property type="project" value="UniProtKB-UniPathway"/>
</dbReference>
<evidence type="ECO:0000259" key="7">
    <source>
        <dbReference type="Pfam" id="PF04321"/>
    </source>
</evidence>
<dbReference type="HOGENOM" id="CLU_070068_0_0_12"/>
<dbReference type="SUPFAM" id="SSF51735">
    <property type="entry name" value="NAD(P)-binding Rossmann-fold domains"/>
    <property type="match status" value="1"/>
</dbReference>
<evidence type="ECO:0000256" key="2">
    <source>
        <dbReference type="ARBA" id="ARBA00010944"/>
    </source>
</evidence>
<evidence type="ECO:0000313" key="8">
    <source>
        <dbReference type="EMBL" id="AHC16145.1"/>
    </source>
</evidence>
<organism evidence="8 9">
    <name type="scientific">Salinispira pacifica</name>
    <dbReference type="NCBI Taxonomy" id="1307761"/>
    <lineage>
        <taxon>Bacteria</taxon>
        <taxon>Pseudomonadati</taxon>
        <taxon>Spirochaetota</taxon>
        <taxon>Spirochaetia</taxon>
        <taxon>Spirochaetales</taxon>
        <taxon>Spirochaetaceae</taxon>
        <taxon>Salinispira</taxon>
    </lineage>
</organism>
<keyword evidence="9" id="KW-1185">Reference proteome</keyword>
<comment type="catalytic activity">
    <reaction evidence="5">
        <text>dTDP-beta-L-rhamnose + NADP(+) = dTDP-4-dehydro-beta-L-rhamnose + NADPH + H(+)</text>
        <dbReference type="Rhea" id="RHEA:21796"/>
        <dbReference type="ChEBI" id="CHEBI:15378"/>
        <dbReference type="ChEBI" id="CHEBI:57510"/>
        <dbReference type="ChEBI" id="CHEBI:57783"/>
        <dbReference type="ChEBI" id="CHEBI:58349"/>
        <dbReference type="ChEBI" id="CHEBI:62830"/>
        <dbReference type="EC" id="1.1.1.133"/>
    </reaction>
</comment>
<comment type="function">
    <text evidence="6">Catalyzes the reduction of dTDP-6-deoxy-L-lyxo-4-hexulose to yield dTDP-L-rhamnose.</text>
</comment>